<proteinExistence type="predicted"/>
<sequence length="156" mass="17149">MHAPSSPVGDGRHLRSIPPARLALIDRIVRARLPRHARVSQEFLRAYYRGVGEEDLAARTPASLAHAARCHLELGRRRAPGQSLVQIFNPDLRKDGFESAHTVVQIVTDDRPFLIDSISLAFARAGLAVHVIVHPVFDVRRDSRGTLSGIGAQGTR</sequence>
<dbReference type="InterPro" id="IPR024727">
    <property type="entry name" value="NAD_Glu_DH_N_ACT1"/>
</dbReference>
<feature type="domain" description="NAD-glutamate dehydrogenase N-terminal ACT1" evidence="1">
    <location>
        <begin position="43"/>
        <end position="151"/>
    </location>
</feature>
<reference evidence="2" key="1">
    <citation type="submission" date="2013-08" db="EMBL/GenBank/DDBJ databases">
        <authorList>
            <person name="Mendez C."/>
            <person name="Richter M."/>
            <person name="Ferrer M."/>
            <person name="Sanchez J."/>
        </authorList>
    </citation>
    <scope>NUCLEOTIDE SEQUENCE</scope>
</reference>
<dbReference type="GO" id="GO:0006538">
    <property type="term" value="P:L-glutamate catabolic process"/>
    <property type="evidence" value="ECO:0007669"/>
    <property type="project" value="InterPro"/>
</dbReference>
<name>T1C5J4_9ZZZZ</name>
<feature type="non-terminal residue" evidence="2">
    <location>
        <position position="156"/>
    </location>
</feature>
<comment type="caution">
    <text evidence="2">The sequence shown here is derived from an EMBL/GenBank/DDBJ whole genome shotgun (WGS) entry which is preliminary data.</text>
</comment>
<gene>
    <name evidence="2" type="ORF">B1B_07659</name>
</gene>
<dbReference type="PANTHER" id="PTHR43403">
    <property type="entry name" value="NAD-SPECIFIC GLUTAMATE DEHYDROGENASE"/>
    <property type="match status" value="1"/>
</dbReference>
<evidence type="ECO:0000259" key="1">
    <source>
        <dbReference type="Pfam" id="PF21075"/>
    </source>
</evidence>
<dbReference type="Pfam" id="PF21075">
    <property type="entry name" value="GDH_ACT1"/>
    <property type="match status" value="1"/>
</dbReference>
<dbReference type="GO" id="GO:0004069">
    <property type="term" value="F:L-aspartate:2-oxoglutarate aminotransferase activity"/>
    <property type="evidence" value="ECO:0007669"/>
    <property type="project" value="InterPro"/>
</dbReference>
<dbReference type="EMBL" id="AUZY01004884">
    <property type="protein sequence ID" value="EQD61390.1"/>
    <property type="molecule type" value="Genomic_DNA"/>
</dbReference>
<dbReference type="GO" id="GO:0004352">
    <property type="term" value="F:glutamate dehydrogenase (NAD+) activity"/>
    <property type="evidence" value="ECO:0007669"/>
    <property type="project" value="InterPro"/>
</dbReference>
<dbReference type="InterPro" id="IPR007780">
    <property type="entry name" value="NAD_Glu_DH_bac"/>
</dbReference>
<dbReference type="PANTHER" id="PTHR43403:SF1">
    <property type="entry name" value="NAD-SPECIFIC GLUTAMATE DEHYDROGENASE"/>
    <property type="match status" value="1"/>
</dbReference>
<protein>
    <submittedName>
        <fullName evidence="2">Bacterial NAD-glutamate dehydrogenase</fullName>
    </submittedName>
</protein>
<accession>T1C5J4</accession>
<evidence type="ECO:0000313" key="2">
    <source>
        <dbReference type="EMBL" id="EQD61390.1"/>
    </source>
</evidence>
<organism evidence="2">
    <name type="scientific">mine drainage metagenome</name>
    <dbReference type="NCBI Taxonomy" id="410659"/>
    <lineage>
        <taxon>unclassified sequences</taxon>
        <taxon>metagenomes</taxon>
        <taxon>ecological metagenomes</taxon>
    </lineage>
</organism>
<dbReference type="AlphaFoldDB" id="T1C5J4"/>
<reference evidence="2" key="2">
    <citation type="journal article" date="2014" name="ISME J.">
        <title>Microbial stratification in low pH oxic and suboxic macroscopic growths along an acid mine drainage.</title>
        <authorList>
            <person name="Mendez-Garcia C."/>
            <person name="Mesa V."/>
            <person name="Sprenger R.R."/>
            <person name="Richter M."/>
            <person name="Diez M.S."/>
            <person name="Solano J."/>
            <person name="Bargiela R."/>
            <person name="Golyshina O.V."/>
            <person name="Manteca A."/>
            <person name="Ramos J.L."/>
            <person name="Gallego J.R."/>
            <person name="Llorente I."/>
            <person name="Martins Dos Santos V.A."/>
            <person name="Jensen O.N."/>
            <person name="Pelaez A.I."/>
            <person name="Sanchez J."/>
            <person name="Ferrer M."/>
        </authorList>
    </citation>
    <scope>NUCLEOTIDE SEQUENCE</scope>
</reference>